<feature type="compositionally biased region" description="Low complexity" evidence="1">
    <location>
        <begin position="262"/>
        <end position="271"/>
    </location>
</feature>
<dbReference type="Pfam" id="PF19775">
    <property type="entry name" value="DUF6261"/>
    <property type="match status" value="1"/>
</dbReference>
<name>H1Q132_9BACT</name>
<feature type="compositionally biased region" description="Polar residues" evidence="1">
    <location>
        <begin position="288"/>
        <end position="301"/>
    </location>
</feature>
<reference evidence="2 3" key="1">
    <citation type="submission" date="2011-12" db="EMBL/GenBank/DDBJ databases">
        <title>The Genome Sequence of Prevotella micans F0438.</title>
        <authorList>
            <consortium name="The Broad Institute Genome Sequencing Platform"/>
            <person name="Earl A."/>
            <person name="Ward D."/>
            <person name="Feldgarden M."/>
            <person name="Gevers D."/>
            <person name="Izard J."/>
            <person name="Baranova O.V."/>
            <person name="Blanton J.M."/>
            <person name="Wade W.G."/>
            <person name="Dewhirst F.E."/>
            <person name="Young S.K."/>
            <person name="Zeng Q."/>
            <person name="Gargeya S."/>
            <person name="Fitzgerald M."/>
            <person name="Haas B."/>
            <person name="Abouelleil A."/>
            <person name="Alvarado L."/>
            <person name="Arachchi H.M."/>
            <person name="Berlin A."/>
            <person name="Chapman S.B."/>
            <person name="Gearin G."/>
            <person name="Goldberg J."/>
            <person name="Griggs A."/>
            <person name="Gujja S."/>
            <person name="Hansen M."/>
            <person name="Heiman D."/>
            <person name="Howarth C."/>
            <person name="Larimer J."/>
            <person name="Lui A."/>
            <person name="MacDonald P.J.P."/>
            <person name="McCowen C."/>
            <person name="Montmayeur A."/>
            <person name="Murphy C."/>
            <person name="Neiman D."/>
            <person name="Pearson M."/>
            <person name="Priest M."/>
            <person name="Roberts A."/>
            <person name="Saif S."/>
            <person name="Shea T."/>
            <person name="Sisk P."/>
            <person name="Stolte C."/>
            <person name="Sykes S."/>
            <person name="Wortman J."/>
            <person name="Nusbaum C."/>
            <person name="Birren B."/>
        </authorList>
    </citation>
    <scope>NUCLEOTIDE SEQUENCE [LARGE SCALE GENOMIC DNA]</scope>
    <source>
        <strain evidence="2 3">F0438</strain>
    </source>
</reference>
<dbReference type="InterPro" id="IPR046228">
    <property type="entry name" value="DUF6261"/>
</dbReference>
<dbReference type="PATRIC" id="fig|883158.3.peg.634"/>
<keyword evidence="3" id="KW-1185">Reference proteome</keyword>
<dbReference type="EMBL" id="AGWK01000018">
    <property type="protein sequence ID" value="EHO72860.1"/>
    <property type="molecule type" value="Genomic_DNA"/>
</dbReference>
<evidence type="ECO:0000313" key="2">
    <source>
        <dbReference type="EMBL" id="EHO72860.1"/>
    </source>
</evidence>
<accession>H1Q132</accession>
<dbReference type="AlphaFoldDB" id="H1Q132"/>
<feature type="region of interest" description="Disordered" evidence="1">
    <location>
        <begin position="247"/>
        <end position="355"/>
    </location>
</feature>
<proteinExistence type="predicted"/>
<dbReference type="HOGENOM" id="CLU_057108_1_0_10"/>
<evidence type="ECO:0000313" key="3">
    <source>
        <dbReference type="Proteomes" id="UP000016023"/>
    </source>
</evidence>
<evidence type="ECO:0000256" key="1">
    <source>
        <dbReference type="SAM" id="MobiDB-lite"/>
    </source>
</evidence>
<sequence length="355" mass="39736">MGMTIELPKKVKFRGSHSSKFTNGYYIAFHDRMYDFIGGIDRARLHISDEVMAEWRRLIDMAMITGPKTNTVMLTQKLGTLDAQRVELVTYIFNVIRTQCGSRSLEIRDSAERLKVIVRRFRGLQARGREHKSSMICSMVSAFREKEADLKRLGIKVAVDDLEKVSREYDAAWLHRADARKLYTATYKVRPMMDEVYAFVLNKIAAAHAFAETEAERQSIEALVDEINQLVGDFRRSYNESIAQKRRARKKAESDADELDSDSTSLASSDVDSSENDSESDSLASGELNASAQMVDSSSSKLVAKGAEVSPSDGGYYDRPRERISPGDELYDESGEEMTSYGEGRDGPDATGGIP</sequence>
<dbReference type="STRING" id="883158.HMPREF9140_00620"/>
<comment type="caution">
    <text evidence="2">The sequence shown here is derived from an EMBL/GenBank/DDBJ whole genome shotgun (WGS) entry which is preliminary data.</text>
</comment>
<dbReference type="Proteomes" id="UP000016023">
    <property type="component" value="Unassembled WGS sequence"/>
</dbReference>
<protein>
    <submittedName>
        <fullName evidence="2">Uncharacterized protein</fullName>
    </submittedName>
</protein>
<organism evidence="2 3">
    <name type="scientific">Prevotella micans F0438</name>
    <dbReference type="NCBI Taxonomy" id="883158"/>
    <lineage>
        <taxon>Bacteria</taxon>
        <taxon>Pseudomonadati</taxon>
        <taxon>Bacteroidota</taxon>
        <taxon>Bacteroidia</taxon>
        <taxon>Bacteroidales</taxon>
        <taxon>Prevotellaceae</taxon>
        <taxon>Prevotella</taxon>
    </lineage>
</organism>
<feature type="compositionally biased region" description="Basic and acidic residues" evidence="1">
    <location>
        <begin position="316"/>
        <end position="326"/>
    </location>
</feature>
<gene>
    <name evidence="2" type="ORF">HMPREF9140_00620</name>
</gene>